<dbReference type="AlphaFoldDB" id="A0A1E3QUN8"/>
<dbReference type="PANTHER" id="PTHR23058">
    <property type="entry name" value="PEROXISOMAL MEMBRANE PROTEIN PEX14"/>
    <property type="match status" value="1"/>
</dbReference>
<evidence type="ECO:0000256" key="3">
    <source>
        <dbReference type="ARBA" id="ARBA00022927"/>
    </source>
</evidence>
<feature type="compositionally biased region" description="Polar residues" evidence="11">
    <location>
        <begin position="232"/>
        <end position="244"/>
    </location>
</feature>
<evidence type="ECO:0000256" key="4">
    <source>
        <dbReference type="ARBA" id="ARBA00023010"/>
    </source>
</evidence>
<evidence type="ECO:0000256" key="10">
    <source>
        <dbReference type="RuleBase" id="RU367032"/>
    </source>
</evidence>
<dbReference type="Proteomes" id="UP000094336">
    <property type="component" value="Unassembled WGS sequence"/>
</dbReference>
<keyword evidence="2 10" id="KW-0813">Transport</keyword>
<feature type="region of interest" description="Disordered" evidence="11">
    <location>
        <begin position="307"/>
        <end position="331"/>
    </location>
</feature>
<dbReference type="InterPro" id="IPR025655">
    <property type="entry name" value="PEX14"/>
</dbReference>
<gene>
    <name evidence="13" type="ORF">BABINDRAFT_160903</name>
</gene>
<accession>A0A1E3QUN8</accession>
<evidence type="ECO:0000256" key="11">
    <source>
        <dbReference type="SAM" id="MobiDB-lite"/>
    </source>
</evidence>
<dbReference type="GO" id="GO:1990429">
    <property type="term" value="C:peroxisomal importomer complex"/>
    <property type="evidence" value="ECO:0007669"/>
    <property type="project" value="TreeGrafter"/>
</dbReference>
<dbReference type="PANTHER" id="PTHR23058:SF0">
    <property type="entry name" value="PEROXISOMAL MEMBRANE PROTEIN PEX14"/>
    <property type="match status" value="1"/>
</dbReference>
<name>A0A1E3QUN8_9ASCO</name>
<dbReference type="GO" id="GO:0005778">
    <property type="term" value="C:peroxisomal membrane"/>
    <property type="evidence" value="ECO:0007669"/>
    <property type="project" value="UniProtKB-SubCell"/>
</dbReference>
<keyword evidence="6 10" id="KW-0576">Peroxisome</keyword>
<evidence type="ECO:0000256" key="2">
    <source>
        <dbReference type="ARBA" id="ARBA00022448"/>
    </source>
</evidence>
<dbReference type="Gene3D" id="1.10.10.10">
    <property type="entry name" value="Winged helix-like DNA-binding domain superfamily/Winged helix DNA-binding domain"/>
    <property type="match status" value="1"/>
</dbReference>
<sequence>MREDLIQSAIAFLKDPQVAGSPLTKKIEFIESKGLTQEEVQEVLRRSNETPASSIPRTLSAPVAAPVTAPVEYYNAPPIVPERDWKDYFIMATTSVGVAYGLYQVVKRYVVPNIIPPSKSDIEQDKQSIDEEFLRIDVVLKEISDQNAKTTQQSAEKLEEVGQLSSKISEFLGSTSNLASQSKEDVKMLKLELENLKREVTSGLSVQNNRVDSELSSIQLELASLKQLILSRSKTQETPSTESPAPSILTRKVPPISSIPSAKDILAKEQLKKQVTPPVEPEAQEVAKTEVKEEVKVEVKADTGIPAWQQAANKKTPGDDGIPAWQKASNA</sequence>
<evidence type="ECO:0000256" key="6">
    <source>
        <dbReference type="ARBA" id="ARBA00023140"/>
    </source>
</evidence>
<keyword evidence="14" id="KW-1185">Reference proteome</keyword>
<evidence type="ECO:0000313" key="13">
    <source>
        <dbReference type="EMBL" id="ODQ80657.1"/>
    </source>
</evidence>
<dbReference type="InterPro" id="IPR006785">
    <property type="entry name" value="Pex14_N"/>
</dbReference>
<comment type="function">
    <text evidence="10">Component of the PEX13-PEX14 docking complex, a translocon channel that specifically mediates the import of peroxisomal cargo proteins bound to PEX5 receptor. The PEX13-PEX14 docking complex forms a large import pore which can be opened to a diameter of about 9 nm. Mechanistically, PEX5 receptor along with cargo proteins associates with the PEX14 subunit of the PEX13-PEX14 docking complex in the cytosol, leading to the insertion of the receptor into the organelle membrane with the concomitant translocation of the cargo into the peroxisome matrix.</text>
</comment>
<evidence type="ECO:0000256" key="9">
    <source>
        <dbReference type="ARBA" id="ARBA00046271"/>
    </source>
</evidence>
<dbReference type="GeneID" id="30146381"/>
<dbReference type="OrthoDB" id="5549158at2759"/>
<evidence type="ECO:0000313" key="14">
    <source>
        <dbReference type="Proteomes" id="UP000094336"/>
    </source>
</evidence>
<dbReference type="GO" id="GO:0005102">
    <property type="term" value="F:signaling receptor binding"/>
    <property type="evidence" value="ECO:0007669"/>
    <property type="project" value="TreeGrafter"/>
</dbReference>
<dbReference type="EMBL" id="KV454429">
    <property type="protein sequence ID" value="ODQ80657.1"/>
    <property type="molecule type" value="Genomic_DNA"/>
</dbReference>
<comment type="subcellular location">
    <subcellularLocation>
        <location evidence="9 10">Peroxisome membrane</location>
    </subcellularLocation>
</comment>
<evidence type="ECO:0000256" key="1">
    <source>
        <dbReference type="ARBA" id="ARBA00005443"/>
    </source>
</evidence>
<evidence type="ECO:0000259" key="12">
    <source>
        <dbReference type="Pfam" id="PF04695"/>
    </source>
</evidence>
<feature type="region of interest" description="Disordered" evidence="11">
    <location>
        <begin position="232"/>
        <end position="255"/>
    </location>
</feature>
<evidence type="ECO:0000256" key="5">
    <source>
        <dbReference type="ARBA" id="ARBA00023136"/>
    </source>
</evidence>
<evidence type="ECO:0000256" key="7">
    <source>
        <dbReference type="ARBA" id="ARBA00029502"/>
    </source>
</evidence>
<organism evidence="13 14">
    <name type="scientific">Babjeviella inositovora NRRL Y-12698</name>
    <dbReference type="NCBI Taxonomy" id="984486"/>
    <lineage>
        <taxon>Eukaryota</taxon>
        <taxon>Fungi</taxon>
        <taxon>Dikarya</taxon>
        <taxon>Ascomycota</taxon>
        <taxon>Saccharomycotina</taxon>
        <taxon>Pichiomycetes</taxon>
        <taxon>Serinales incertae sedis</taxon>
        <taxon>Babjeviella</taxon>
    </lineage>
</organism>
<comment type="similarity">
    <text evidence="1 10">Belongs to the peroxin-14 family.</text>
</comment>
<protein>
    <recommendedName>
        <fullName evidence="7 10">Peroxisomal membrane protein PEX14</fullName>
    </recommendedName>
    <alternativeName>
        <fullName evidence="8 10">Peroxin-14</fullName>
    </alternativeName>
</protein>
<dbReference type="RefSeq" id="XP_018985985.1">
    <property type="nucleotide sequence ID" value="XM_019128528.1"/>
</dbReference>
<proteinExistence type="inferred from homology"/>
<dbReference type="InterPro" id="IPR036388">
    <property type="entry name" value="WH-like_DNA-bd_sf"/>
</dbReference>
<dbReference type="Pfam" id="PF04695">
    <property type="entry name" value="Pex14_N"/>
    <property type="match status" value="1"/>
</dbReference>
<dbReference type="GO" id="GO:0016560">
    <property type="term" value="P:protein import into peroxisome matrix, docking"/>
    <property type="evidence" value="ECO:0007669"/>
    <property type="project" value="UniProtKB-UniRule"/>
</dbReference>
<keyword evidence="5 10" id="KW-0472">Membrane</keyword>
<feature type="domain" description="Peroxisome membrane anchor protein Pex14p N-terminal" evidence="12">
    <location>
        <begin position="2"/>
        <end position="46"/>
    </location>
</feature>
<evidence type="ECO:0000256" key="8">
    <source>
        <dbReference type="ARBA" id="ARBA00029691"/>
    </source>
</evidence>
<reference evidence="14" key="1">
    <citation type="submission" date="2016-05" db="EMBL/GenBank/DDBJ databases">
        <title>Comparative genomics of biotechnologically important yeasts.</title>
        <authorList>
            <consortium name="DOE Joint Genome Institute"/>
            <person name="Riley R."/>
            <person name="Haridas S."/>
            <person name="Wolfe K.H."/>
            <person name="Lopes M.R."/>
            <person name="Hittinger C.T."/>
            <person name="Goker M."/>
            <person name="Salamov A."/>
            <person name="Wisecaver J."/>
            <person name="Long T.M."/>
            <person name="Aerts A.L."/>
            <person name="Barry K."/>
            <person name="Choi C."/>
            <person name="Clum A."/>
            <person name="Coughlan A.Y."/>
            <person name="Deshpande S."/>
            <person name="Douglass A.P."/>
            <person name="Hanson S.J."/>
            <person name="Klenk H.-P."/>
            <person name="Labutti K."/>
            <person name="Lapidus A."/>
            <person name="Lindquist E."/>
            <person name="Lipzen A."/>
            <person name="Meier-Kolthoff J.P."/>
            <person name="Ohm R.A."/>
            <person name="Otillar R.P."/>
            <person name="Pangilinan J."/>
            <person name="Peng Y."/>
            <person name="Rokas A."/>
            <person name="Rosa C.A."/>
            <person name="Scheuner C."/>
            <person name="Sibirny A.A."/>
            <person name="Slot J.C."/>
            <person name="Stielow J.B."/>
            <person name="Sun H."/>
            <person name="Kurtzman C.P."/>
            <person name="Blackwell M."/>
            <person name="Grigoriev I.V."/>
            <person name="Jeffries T.W."/>
        </authorList>
    </citation>
    <scope>NUCLEOTIDE SEQUENCE [LARGE SCALE GENOMIC DNA]</scope>
    <source>
        <strain evidence="14">NRRL Y-12698</strain>
    </source>
</reference>
<keyword evidence="3 10" id="KW-0653">Protein transport</keyword>
<keyword evidence="4" id="KW-0811">Translocation</keyword>
<dbReference type="STRING" id="984486.A0A1E3QUN8"/>